<dbReference type="EMBL" id="BTCM01000003">
    <property type="protein sequence ID" value="GMK56823.1"/>
    <property type="molecule type" value="Genomic_DNA"/>
</dbReference>
<gene>
    <name evidence="2" type="ORF">CspeluHIS016_0306630</name>
</gene>
<feature type="region of interest" description="Disordered" evidence="1">
    <location>
        <begin position="234"/>
        <end position="263"/>
    </location>
</feature>
<evidence type="ECO:0000313" key="3">
    <source>
        <dbReference type="Proteomes" id="UP001222932"/>
    </source>
</evidence>
<accession>A0AAD3TUE6</accession>
<organism evidence="2 3">
    <name type="scientific">Cutaneotrichosporon spelunceum</name>
    <dbReference type="NCBI Taxonomy" id="1672016"/>
    <lineage>
        <taxon>Eukaryota</taxon>
        <taxon>Fungi</taxon>
        <taxon>Dikarya</taxon>
        <taxon>Basidiomycota</taxon>
        <taxon>Agaricomycotina</taxon>
        <taxon>Tremellomycetes</taxon>
        <taxon>Trichosporonales</taxon>
        <taxon>Trichosporonaceae</taxon>
        <taxon>Cutaneotrichosporon</taxon>
    </lineage>
</organism>
<evidence type="ECO:0000313" key="2">
    <source>
        <dbReference type="EMBL" id="GMK56823.1"/>
    </source>
</evidence>
<reference evidence="2" key="1">
    <citation type="journal article" date="2023" name="BMC Genomics">
        <title>Chromosome-level genome assemblies of Cutaneotrichosporon spp. (Trichosporonales, Basidiomycota) reveal imbalanced evolution between nucleotide sequences and chromosome synteny.</title>
        <authorList>
            <person name="Kobayashi Y."/>
            <person name="Kayamori A."/>
            <person name="Aoki K."/>
            <person name="Shiwa Y."/>
            <person name="Matsutani M."/>
            <person name="Fujita N."/>
            <person name="Sugita T."/>
            <person name="Iwasaki W."/>
            <person name="Tanaka N."/>
            <person name="Takashima M."/>
        </authorList>
    </citation>
    <scope>NUCLEOTIDE SEQUENCE</scope>
    <source>
        <strain evidence="2">HIS016</strain>
    </source>
</reference>
<feature type="compositionally biased region" description="Basic and acidic residues" evidence="1">
    <location>
        <begin position="18"/>
        <end position="34"/>
    </location>
</feature>
<name>A0AAD3TUE6_9TREE</name>
<comment type="caution">
    <text evidence="2">The sequence shown here is derived from an EMBL/GenBank/DDBJ whole genome shotgun (WGS) entry which is preliminary data.</text>
</comment>
<evidence type="ECO:0000256" key="1">
    <source>
        <dbReference type="SAM" id="MobiDB-lite"/>
    </source>
</evidence>
<keyword evidence="3" id="KW-1185">Reference proteome</keyword>
<feature type="region of interest" description="Disordered" evidence="1">
    <location>
        <begin position="18"/>
        <end position="49"/>
    </location>
</feature>
<reference evidence="2" key="2">
    <citation type="submission" date="2023-06" db="EMBL/GenBank/DDBJ databases">
        <authorList>
            <person name="Kobayashi Y."/>
            <person name="Kayamori A."/>
            <person name="Aoki K."/>
            <person name="Shiwa Y."/>
            <person name="Fujita N."/>
            <person name="Sugita T."/>
            <person name="Iwasaki W."/>
            <person name="Tanaka N."/>
            <person name="Takashima M."/>
        </authorList>
    </citation>
    <scope>NUCLEOTIDE SEQUENCE</scope>
    <source>
        <strain evidence="2">HIS016</strain>
    </source>
</reference>
<proteinExistence type="predicted"/>
<protein>
    <submittedName>
        <fullName evidence="2">Uncharacterized protein</fullName>
    </submittedName>
</protein>
<dbReference type="Proteomes" id="UP001222932">
    <property type="component" value="Unassembled WGS sequence"/>
</dbReference>
<sequence length="263" mass="28464">MSVDAFKRAAVKRKRPLVEHEVGTLRPPDVKPSDRVSNVDGPPSEVSEEPVDDMLARLGKRLEYVNTEVRFAEWYADVDKHLRAGSLIDVWANDSSENHVTLATISSLAKRQGVKREGDPLGKVVRNAKRNRAGPTAVKAEPIDTHAVVNKATTSQKATATGEVTATGTRTTARKAAAKLTTTTATITKPAVKTPANTRTDAAPTMKPSRATKAAANLLPTMETTATMNAVASGENLRARAEPHPKRTRIFYPRRVKSSAEQI</sequence>
<dbReference type="AlphaFoldDB" id="A0AAD3TUE6"/>
<feature type="compositionally biased region" description="Basic residues" evidence="1">
    <location>
        <begin position="246"/>
        <end position="257"/>
    </location>
</feature>